<dbReference type="Proteomes" id="UP000241394">
    <property type="component" value="Chromosome LG8"/>
</dbReference>
<organism evidence="1 2">
    <name type="scientific">Actinidia chinensis var. chinensis</name>
    <name type="common">Chinese soft-hair kiwi</name>
    <dbReference type="NCBI Taxonomy" id="1590841"/>
    <lineage>
        <taxon>Eukaryota</taxon>
        <taxon>Viridiplantae</taxon>
        <taxon>Streptophyta</taxon>
        <taxon>Embryophyta</taxon>
        <taxon>Tracheophyta</taxon>
        <taxon>Spermatophyta</taxon>
        <taxon>Magnoliopsida</taxon>
        <taxon>eudicotyledons</taxon>
        <taxon>Gunneridae</taxon>
        <taxon>Pentapetalae</taxon>
        <taxon>asterids</taxon>
        <taxon>Ericales</taxon>
        <taxon>Actinidiaceae</taxon>
        <taxon>Actinidia</taxon>
    </lineage>
</organism>
<dbReference type="OMA" id="LFNPWKW"/>
<dbReference type="AlphaFoldDB" id="A0A2R6R9M8"/>
<protein>
    <submittedName>
        <fullName evidence="1">Plastid division protein</fullName>
    </submittedName>
</protein>
<reference evidence="1 2" key="1">
    <citation type="submission" date="2017-07" db="EMBL/GenBank/DDBJ databases">
        <title>An improved, manually edited Actinidia chinensis var. chinensis (kiwifruit) genome highlights the challenges associated with draft genomes and gene prediction in plants.</title>
        <authorList>
            <person name="Pilkington S."/>
            <person name="Crowhurst R."/>
            <person name="Hilario E."/>
            <person name="Nardozza S."/>
            <person name="Fraser L."/>
            <person name="Peng Y."/>
            <person name="Gunaseelan K."/>
            <person name="Simpson R."/>
            <person name="Tahir J."/>
            <person name="Deroles S."/>
            <person name="Templeton K."/>
            <person name="Luo Z."/>
            <person name="Davy M."/>
            <person name="Cheng C."/>
            <person name="Mcneilage M."/>
            <person name="Scaglione D."/>
            <person name="Liu Y."/>
            <person name="Zhang Q."/>
            <person name="Datson P."/>
            <person name="De Silva N."/>
            <person name="Gardiner S."/>
            <person name="Bassett H."/>
            <person name="Chagne D."/>
            <person name="Mccallum J."/>
            <person name="Dzierzon H."/>
            <person name="Deng C."/>
            <person name="Wang Y.-Y."/>
            <person name="Barron N."/>
            <person name="Manako K."/>
            <person name="Bowen J."/>
            <person name="Foster T."/>
            <person name="Erridge Z."/>
            <person name="Tiffin H."/>
            <person name="Waite C."/>
            <person name="Davies K."/>
            <person name="Grierson E."/>
            <person name="Laing W."/>
            <person name="Kirk R."/>
            <person name="Chen X."/>
            <person name="Wood M."/>
            <person name="Montefiori M."/>
            <person name="Brummell D."/>
            <person name="Schwinn K."/>
            <person name="Catanach A."/>
            <person name="Fullerton C."/>
            <person name="Li D."/>
            <person name="Meiyalaghan S."/>
            <person name="Nieuwenhuizen N."/>
            <person name="Read N."/>
            <person name="Prakash R."/>
            <person name="Hunter D."/>
            <person name="Zhang H."/>
            <person name="Mckenzie M."/>
            <person name="Knabel M."/>
            <person name="Harris A."/>
            <person name="Allan A."/>
            <person name="Chen A."/>
            <person name="Janssen B."/>
            <person name="Plunkett B."/>
            <person name="Dwamena C."/>
            <person name="Voogd C."/>
            <person name="Leif D."/>
            <person name="Lafferty D."/>
            <person name="Souleyre E."/>
            <person name="Varkonyi-Gasic E."/>
            <person name="Gambi F."/>
            <person name="Hanley J."/>
            <person name="Yao J.-L."/>
            <person name="Cheung J."/>
            <person name="David K."/>
            <person name="Warren B."/>
            <person name="Marsh K."/>
            <person name="Snowden K."/>
            <person name="Lin-Wang K."/>
            <person name="Brian L."/>
            <person name="Martinez-Sanchez M."/>
            <person name="Wang M."/>
            <person name="Ileperuma N."/>
            <person name="Macnee N."/>
            <person name="Campin R."/>
            <person name="Mcatee P."/>
            <person name="Drummond R."/>
            <person name="Espley R."/>
            <person name="Ireland H."/>
            <person name="Wu R."/>
            <person name="Atkinson R."/>
            <person name="Karunairetnam S."/>
            <person name="Bulley S."/>
            <person name="Chunkath S."/>
            <person name="Hanley Z."/>
            <person name="Storey R."/>
            <person name="Thrimawithana A."/>
            <person name="Thomson S."/>
            <person name="David C."/>
            <person name="Testolin R."/>
        </authorList>
    </citation>
    <scope>NUCLEOTIDE SEQUENCE [LARGE SCALE GENOMIC DNA]</scope>
    <source>
        <strain evidence="2">cv. Red5</strain>
        <tissue evidence="1">Young leaf</tissue>
    </source>
</reference>
<dbReference type="Gramene" id="PSS24257">
    <property type="protein sequence ID" value="PSS24257"/>
    <property type="gene ID" value="CEY00_Acc09194"/>
</dbReference>
<comment type="caution">
    <text evidence="1">The sequence shown here is derived from an EMBL/GenBank/DDBJ whole genome shotgun (WGS) entry which is preliminary data.</text>
</comment>
<evidence type="ECO:0000313" key="2">
    <source>
        <dbReference type="Proteomes" id="UP000241394"/>
    </source>
</evidence>
<dbReference type="InParanoid" id="A0A2R6R9M8"/>
<reference evidence="2" key="2">
    <citation type="journal article" date="2018" name="BMC Genomics">
        <title>A manually annotated Actinidia chinensis var. chinensis (kiwifruit) genome highlights the challenges associated with draft genomes and gene prediction in plants.</title>
        <authorList>
            <person name="Pilkington S.M."/>
            <person name="Crowhurst R."/>
            <person name="Hilario E."/>
            <person name="Nardozza S."/>
            <person name="Fraser L."/>
            <person name="Peng Y."/>
            <person name="Gunaseelan K."/>
            <person name="Simpson R."/>
            <person name="Tahir J."/>
            <person name="Deroles S.C."/>
            <person name="Templeton K."/>
            <person name="Luo Z."/>
            <person name="Davy M."/>
            <person name="Cheng C."/>
            <person name="McNeilage M."/>
            <person name="Scaglione D."/>
            <person name="Liu Y."/>
            <person name="Zhang Q."/>
            <person name="Datson P."/>
            <person name="De Silva N."/>
            <person name="Gardiner S.E."/>
            <person name="Bassett H."/>
            <person name="Chagne D."/>
            <person name="McCallum J."/>
            <person name="Dzierzon H."/>
            <person name="Deng C."/>
            <person name="Wang Y.Y."/>
            <person name="Barron L."/>
            <person name="Manako K."/>
            <person name="Bowen J."/>
            <person name="Foster T.M."/>
            <person name="Erridge Z.A."/>
            <person name="Tiffin H."/>
            <person name="Waite C.N."/>
            <person name="Davies K.M."/>
            <person name="Grierson E.P."/>
            <person name="Laing W.A."/>
            <person name="Kirk R."/>
            <person name="Chen X."/>
            <person name="Wood M."/>
            <person name="Montefiori M."/>
            <person name="Brummell D.A."/>
            <person name="Schwinn K.E."/>
            <person name="Catanach A."/>
            <person name="Fullerton C."/>
            <person name="Li D."/>
            <person name="Meiyalaghan S."/>
            <person name="Nieuwenhuizen N."/>
            <person name="Read N."/>
            <person name="Prakash R."/>
            <person name="Hunter D."/>
            <person name="Zhang H."/>
            <person name="McKenzie M."/>
            <person name="Knabel M."/>
            <person name="Harris A."/>
            <person name="Allan A.C."/>
            <person name="Gleave A."/>
            <person name="Chen A."/>
            <person name="Janssen B.J."/>
            <person name="Plunkett B."/>
            <person name="Ampomah-Dwamena C."/>
            <person name="Voogd C."/>
            <person name="Leif D."/>
            <person name="Lafferty D."/>
            <person name="Souleyre E.J.F."/>
            <person name="Varkonyi-Gasic E."/>
            <person name="Gambi F."/>
            <person name="Hanley J."/>
            <person name="Yao J.L."/>
            <person name="Cheung J."/>
            <person name="David K.M."/>
            <person name="Warren B."/>
            <person name="Marsh K."/>
            <person name="Snowden K.C."/>
            <person name="Lin-Wang K."/>
            <person name="Brian L."/>
            <person name="Martinez-Sanchez M."/>
            <person name="Wang M."/>
            <person name="Ileperuma N."/>
            <person name="Macnee N."/>
            <person name="Campin R."/>
            <person name="McAtee P."/>
            <person name="Drummond R.S.M."/>
            <person name="Espley R.V."/>
            <person name="Ireland H.S."/>
            <person name="Wu R."/>
            <person name="Atkinson R.G."/>
            <person name="Karunairetnam S."/>
            <person name="Bulley S."/>
            <person name="Chunkath S."/>
            <person name="Hanley Z."/>
            <person name="Storey R."/>
            <person name="Thrimawithana A.H."/>
            <person name="Thomson S."/>
            <person name="David C."/>
            <person name="Testolin R."/>
            <person name="Huang H."/>
            <person name="Hellens R.P."/>
            <person name="Schaffer R.J."/>
        </authorList>
    </citation>
    <scope>NUCLEOTIDE SEQUENCE [LARGE SCALE GENOMIC DNA]</scope>
    <source>
        <strain evidence="2">cv. Red5</strain>
    </source>
</reference>
<dbReference type="EMBL" id="NKQK01000008">
    <property type="protein sequence ID" value="PSS24257.1"/>
    <property type="molecule type" value="Genomic_DNA"/>
</dbReference>
<name>A0A2R6R9M8_ACTCC</name>
<gene>
    <name evidence="1" type="ORF">CEY00_Acc09194</name>
</gene>
<dbReference type="PANTHER" id="PTHR33600:SF5">
    <property type="entry name" value="PLASTID DIVISION PROTEIN PDV1"/>
    <property type="match status" value="1"/>
</dbReference>
<dbReference type="GO" id="GO:0010020">
    <property type="term" value="P:chloroplast fission"/>
    <property type="evidence" value="ECO:0007669"/>
    <property type="project" value="InterPro"/>
</dbReference>
<evidence type="ECO:0000313" key="1">
    <source>
        <dbReference type="EMBL" id="PSS24257.1"/>
    </source>
</evidence>
<proteinExistence type="predicted"/>
<dbReference type="InterPro" id="IPR038939">
    <property type="entry name" value="PDV1/PDV2"/>
</dbReference>
<sequence>MELNKNLENLIERAWGLYDEISFFRFCGVSETPLERESLIAIRDSLKNVENMLVGLQRLNSWKEKDLYEAISRLEESRMILMEKVGKYQGRKIEVVEELNSCFGDGKFSHNWNLKRLMEKMTEPPRSRKGNSHFLVHWIWSFLNPWNWNWHKSARVALKLVLVSASISYTVRFCSSRRKILSFGGSKTAKEKNFIRSDLKIPLDVFHGRG</sequence>
<dbReference type="OrthoDB" id="1892915at2759"/>
<dbReference type="PANTHER" id="PTHR33600">
    <property type="entry name" value="PLASTID DIVISION PROTEIN PDV2"/>
    <property type="match status" value="1"/>
</dbReference>
<keyword evidence="2" id="KW-1185">Reference proteome</keyword>
<accession>A0A2R6R9M8</accession>